<keyword evidence="7" id="KW-1185">Reference proteome</keyword>
<dbReference type="InterPro" id="IPR018247">
    <property type="entry name" value="EF_Hand_1_Ca_BS"/>
</dbReference>
<dbReference type="Gene3D" id="1.10.238.10">
    <property type="entry name" value="EF-hand"/>
    <property type="match status" value="2"/>
</dbReference>
<dbReference type="PANTHER" id="PTHR10891">
    <property type="entry name" value="EF-HAND CALCIUM-BINDING DOMAIN CONTAINING PROTEIN"/>
    <property type="match status" value="1"/>
</dbReference>
<evidence type="ECO:0000259" key="5">
    <source>
        <dbReference type="PROSITE" id="PS50222"/>
    </source>
</evidence>
<keyword evidence="4" id="KW-0106">Calcium</keyword>
<comment type="caution">
    <text evidence="6">The sequence shown here is derived from an EMBL/GenBank/DDBJ whole genome shotgun (WGS) entry which is preliminary data.</text>
</comment>
<evidence type="ECO:0000256" key="3">
    <source>
        <dbReference type="ARBA" id="ARBA00022737"/>
    </source>
</evidence>
<dbReference type="Pfam" id="PF13499">
    <property type="entry name" value="EF-hand_7"/>
    <property type="match status" value="2"/>
</dbReference>
<feature type="domain" description="EF-hand" evidence="5">
    <location>
        <begin position="149"/>
        <end position="184"/>
    </location>
</feature>
<organism evidence="6 7">
    <name type="scientific">Eucalyptus globulus</name>
    <name type="common">Tasmanian blue gum</name>
    <dbReference type="NCBI Taxonomy" id="34317"/>
    <lineage>
        <taxon>Eukaryota</taxon>
        <taxon>Viridiplantae</taxon>
        <taxon>Streptophyta</taxon>
        <taxon>Embryophyta</taxon>
        <taxon>Tracheophyta</taxon>
        <taxon>Spermatophyta</taxon>
        <taxon>Magnoliopsida</taxon>
        <taxon>eudicotyledons</taxon>
        <taxon>Gunneridae</taxon>
        <taxon>Pentapetalae</taxon>
        <taxon>rosids</taxon>
        <taxon>malvids</taxon>
        <taxon>Myrtales</taxon>
        <taxon>Myrtaceae</taxon>
        <taxon>Myrtoideae</taxon>
        <taxon>Eucalypteae</taxon>
        <taxon>Eucalyptus</taxon>
    </lineage>
</organism>
<feature type="domain" description="EF-hand" evidence="5">
    <location>
        <begin position="59"/>
        <end position="94"/>
    </location>
</feature>
<dbReference type="FunFam" id="1.10.238.10:FF:000178">
    <property type="entry name" value="Calmodulin-2 A"/>
    <property type="match status" value="1"/>
</dbReference>
<dbReference type="Proteomes" id="UP001634007">
    <property type="component" value="Unassembled WGS sequence"/>
</dbReference>
<evidence type="ECO:0000256" key="1">
    <source>
        <dbReference type="ARBA" id="ARBA00003291"/>
    </source>
</evidence>
<accession>A0ABD3J9Q7</accession>
<name>A0ABD3J9Q7_EUCGL</name>
<keyword evidence="2" id="KW-0479">Metal-binding</keyword>
<protein>
    <recommendedName>
        <fullName evidence="5">EF-hand domain-containing protein</fullName>
    </recommendedName>
</protein>
<dbReference type="AlphaFoldDB" id="A0ABD3J9Q7"/>
<gene>
    <name evidence="6" type="ORF">ACJRO7_029815</name>
</gene>
<dbReference type="InterPro" id="IPR039647">
    <property type="entry name" value="EF_hand_pair_protein_CML-like"/>
</dbReference>
<evidence type="ECO:0000313" key="7">
    <source>
        <dbReference type="Proteomes" id="UP001634007"/>
    </source>
</evidence>
<keyword evidence="3" id="KW-0677">Repeat</keyword>
<feature type="domain" description="EF-hand" evidence="5">
    <location>
        <begin position="95"/>
        <end position="130"/>
    </location>
</feature>
<dbReference type="EMBL" id="JBJKBG010000008">
    <property type="protein sequence ID" value="KAL3724711.1"/>
    <property type="molecule type" value="Genomic_DNA"/>
</dbReference>
<dbReference type="PROSITE" id="PS00018">
    <property type="entry name" value="EF_HAND_1"/>
    <property type="match status" value="4"/>
</dbReference>
<dbReference type="PROSITE" id="PS50222">
    <property type="entry name" value="EF_HAND_2"/>
    <property type="match status" value="4"/>
</dbReference>
<dbReference type="InterPro" id="IPR011992">
    <property type="entry name" value="EF-hand-dom_pair"/>
</dbReference>
<dbReference type="InterPro" id="IPR002048">
    <property type="entry name" value="EF_hand_dom"/>
</dbReference>
<evidence type="ECO:0000256" key="2">
    <source>
        <dbReference type="ARBA" id="ARBA00022723"/>
    </source>
</evidence>
<evidence type="ECO:0000313" key="6">
    <source>
        <dbReference type="EMBL" id="KAL3724711.1"/>
    </source>
</evidence>
<sequence length="227" mass="25378">MLLTALLLSLIFIATLGNILFHVPLKKLPVLLKSLFAVVTAREQERLQKRKEQPTMSAKRREELKSVFAMFDRNHDGLIAREELGESLRGLGISVSDADLEEAVIGSDTDGDGRLDLDEFCSLLESLSTANANEREARRVDGDFCEGDGWEVELKEAFDVFDRDRDGVITVEELGLVLSSLGMSQGKRREECQEMIRKVDADGDGMVNFDEFKRMMKGGQTLLVSAY</sequence>
<dbReference type="GO" id="GO:0043226">
    <property type="term" value="C:organelle"/>
    <property type="evidence" value="ECO:0007669"/>
    <property type="project" value="UniProtKB-ARBA"/>
</dbReference>
<dbReference type="FunFam" id="1.10.238.10:FF:000089">
    <property type="entry name" value="calmodulin-like protein 3"/>
    <property type="match status" value="1"/>
</dbReference>
<evidence type="ECO:0000256" key="4">
    <source>
        <dbReference type="ARBA" id="ARBA00022837"/>
    </source>
</evidence>
<dbReference type="GO" id="GO:0046872">
    <property type="term" value="F:metal ion binding"/>
    <property type="evidence" value="ECO:0007669"/>
    <property type="project" value="UniProtKB-KW"/>
</dbReference>
<dbReference type="GO" id="GO:0005737">
    <property type="term" value="C:cytoplasm"/>
    <property type="evidence" value="ECO:0007669"/>
    <property type="project" value="UniProtKB-ARBA"/>
</dbReference>
<dbReference type="SMART" id="SM00054">
    <property type="entry name" value="EFh"/>
    <property type="match status" value="4"/>
</dbReference>
<dbReference type="CDD" id="cd00051">
    <property type="entry name" value="EFh"/>
    <property type="match status" value="2"/>
</dbReference>
<dbReference type="SUPFAM" id="SSF47473">
    <property type="entry name" value="EF-hand"/>
    <property type="match status" value="1"/>
</dbReference>
<feature type="domain" description="EF-hand" evidence="5">
    <location>
        <begin position="187"/>
        <end position="222"/>
    </location>
</feature>
<proteinExistence type="predicted"/>
<reference evidence="6 7" key="1">
    <citation type="submission" date="2024-11" db="EMBL/GenBank/DDBJ databases">
        <title>Chromosome-level genome assembly of Eucalyptus globulus Labill. provides insights into its genome evolution.</title>
        <authorList>
            <person name="Li X."/>
        </authorList>
    </citation>
    <scope>NUCLEOTIDE SEQUENCE [LARGE SCALE GENOMIC DNA]</scope>
    <source>
        <strain evidence="6">CL2024</strain>
        <tissue evidence="6">Fresh tender leaves</tissue>
    </source>
</reference>
<comment type="function">
    <text evidence="1">Potential calcium sensor.</text>
</comment>